<protein>
    <submittedName>
        <fullName evidence="2">Uncharacterized protein</fullName>
    </submittedName>
</protein>
<evidence type="ECO:0000256" key="1">
    <source>
        <dbReference type="SAM" id="MobiDB-lite"/>
    </source>
</evidence>
<dbReference type="InterPro" id="IPR055727">
    <property type="entry name" value="DUF7303"/>
</dbReference>
<dbReference type="EMBL" id="BK032724">
    <property type="protein sequence ID" value="DAF56911.1"/>
    <property type="molecule type" value="Genomic_DNA"/>
</dbReference>
<feature type="compositionally biased region" description="Basic and acidic residues" evidence="1">
    <location>
        <begin position="90"/>
        <end position="108"/>
    </location>
</feature>
<name>A0A8S5T1S5_9CAUD</name>
<proteinExistence type="predicted"/>
<evidence type="ECO:0000313" key="2">
    <source>
        <dbReference type="EMBL" id="DAF56911.1"/>
    </source>
</evidence>
<accession>A0A8S5T1S5</accession>
<feature type="region of interest" description="Disordered" evidence="1">
    <location>
        <begin position="79"/>
        <end position="109"/>
    </location>
</feature>
<feature type="compositionally biased region" description="Polar residues" evidence="1">
    <location>
        <begin position="79"/>
        <end position="89"/>
    </location>
</feature>
<sequence>MITVTQKEFDLLQETAKHQPTEAKPFKMVSVKNGAVAGLTSQGLVDSRPKEGNALMLELAITQLGYQVVNNEIAHEITTGSEQAHTNENPTKEEHKMEETKNSAELSKEPTSTGYVYQLEDNIPIPEVIQVRKSRESTMPLERMNVGQSFLVPFKDGEDQHKGRKRVAATVSQTRKRKLGADSTAQFITVIVENGYRVWRKA</sequence>
<organism evidence="2">
    <name type="scientific">Siphoviridae sp. ctiJm4</name>
    <dbReference type="NCBI Taxonomy" id="2827916"/>
    <lineage>
        <taxon>Viruses</taxon>
        <taxon>Duplodnaviria</taxon>
        <taxon>Heunggongvirae</taxon>
        <taxon>Uroviricota</taxon>
        <taxon>Caudoviricetes</taxon>
    </lineage>
</organism>
<reference evidence="2" key="1">
    <citation type="journal article" date="2021" name="Proc. Natl. Acad. Sci. U.S.A.">
        <title>A Catalog of Tens of Thousands of Viruses from Human Metagenomes Reveals Hidden Associations with Chronic Diseases.</title>
        <authorList>
            <person name="Tisza M.J."/>
            <person name="Buck C.B."/>
        </authorList>
    </citation>
    <scope>NUCLEOTIDE SEQUENCE</scope>
    <source>
        <strain evidence="2">CtiJm4</strain>
    </source>
</reference>
<dbReference type="Pfam" id="PF23978">
    <property type="entry name" value="DUF7303"/>
    <property type="match status" value="1"/>
</dbReference>